<reference evidence="2" key="1">
    <citation type="submission" date="2021-01" db="EMBL/GenBank/DDBJ databases">
        <authorList>
            <person name="Corre E."/>
            <person name="Pelletier E."/>
            <person name="Niang G."/>
            <person name="Scheremetjew M."/>
            <person name="Finn R."/>
            <person name="Kale V."/>
            <person name="Holt S."/>
            <person name="Cochrane G."/>
            <person name="Meng A."/>
            <person name="Brown T."/>
            <person name="Cohen L."/>
        </authorList>
    </citation>
    <scope>NUCLEOTIDE SEQUENCE</scope>
    <source>
        <strain evidence="2">CCMP645</strain>
    </source>
</reference>
<proteinExistence type="predicted"/>
<dbReference type="EMBL" id="HBIZ01013962">
    <property type="protein sequence ID" value="CAE0755913.1"/>
    <property type="molecule type" value="Transcribed_RNA"/>
</dbReference>
<name>A0A7S4B7M4_CHRCT</name>
<protein>
    <submittedName>
        <fullName evidence="2">Uncharacterized protein</fullName>
    </submittedName>
</protein>
<organism evidence="2">
    <name type="scientific">Chrysotila carterae</name>
    <name type="common">Marine alga</name>
    <name type="synonym">Syracosphaera carterae</name>
    <dbReference type="NCBI Taxonomy" id="13221"/>
    <lineage>
        <taxon>Eukaryota</taxon>
        <taxon>Haptista</taxon>
        <taxon>Haptophyta</taxon>
        <taxon>Prymnesiophyceae</taxon>
        <taxon>Isochrysidales</taxon>
        <taxon>Isochrysidaceae</taxon>
        <taxon>Chrysotila</taxon>
    </lineage>
</organism>
<dbReference type="InterPro" id="IPR052765">
    <property type="entry name" value="PGM-Related"/>
</dbReference>
<accession>A0A7S4B7M4</accession>
<sequence length="426" mass="48972">MVCSNALFHGPALPSLQLDHTPQFAHVTSSAGYSSMRTSAIACQPHRLQTAVQGSRTELLMLCRSKTSLEAGLPHADGFPPKPRNWRERVRQQVRGLVSIAFDAATAPFIAILFGRIRRHQHRLRPKRIILVRHGLSEGNVDRSSYEHQPDSQIRLTERGFSQGKAAGQQIRKLIGDESVRFFFSPYLRTTQTLLAILEAFHGRDILVTSEPRLREQDFGNFQDATSMEEVFQERQRFGRFYYRFPNGEAGTDVYDRVADFWSTLYAFMERPRSPSETIENYVLVTHGLLMRIFCMCYFRWTVKEFEQVWNPSNCEIWVLEKDGANGFRHMGRWRASPFGGSLMPIAFGKNKREPVHEHMRRPVHARLVRPGTPDAYEGLMLEHLRVPGPEHEATPRERQQMRDLEIAAGDGDVKDEQAGPKRREQ</sequence>
<dbReference type="CDD" id="cd07067">
    <property type="entry name" value="HP_PGM_like"/>
    <property type="match status" value="1"/>
</dbReference>
<dbReference type="SMART" id="SM00855">
    <property type="entry name" value="PGAM"/>
    <property type="match status" value="1"/>
</dbReference>
<feature type="region of interest" description="Disordered" evidence="1">
    <location>
        <begin position="387"/>
        <end position="426"/>
    </location>
</feature>
<dbReference type="InterPro" id="IPR029033">
    <property type="entry name" value="His_PPase_superfam"/>
</dbReference>
<dbReference type="Pfam" id="PF00300">
    <property type="entry name" value="His_Phos_1"/>
    <property type="match status" value="1"/>
</dbReference>
<dbReference type="InterPro" id="IPR013078">
    <property type="entry name" value="His_Pase_superF_clade-1"/>
</dbReference>
<gene>
    <name evidence="2" type="ORF">PCAR00345_LOCUS8501</name>
</gene>
<dbReference type="SUPFAM" id="SSF53254">
    <property type="entry name" value="Phosphoglycerate mutase-like"/>
    <property type="match status" value="1"/>
</dbReference>
<dbReference type="Gene3D" id="3.40.50.1240">
    <property type="entry name" value="Phosphoglycerate mutase-like"/>
    <property type="match status" value="1"/>
</dbReference>
<evidence type="ECO:0000313" key="2">
    <source>
        <dbReference type="EMBL" id="CAE0755913.1"/>
    </source>
</evidence>
<dbReference type="AlphaFoldDB" id="A0A7S4B7M4"/>
<dbReference type="PANTHER" id="PTHR46192">
    <property type="entry name" value="BROAD-RANGE ACID PHOSPHATASE DET1"/>
    <property type="match status" value="1"/>
</dbReference>
<evidence type="ECO:0000256" key="1">
    <source>
        <dbReference type="SAM" id="MobiDB-lite"/>
    </source>
</evidence>